<comment type="caution">
    <text evidence="1">The sequence shown here is derived from an EMBL/GenBank/DDBJ whole genome shotgun (WGS) entry which is preliminary data.</text>
</comment>
<accession>A0AAV7UNY3</accession>
<name>A0AAV7UNY3_PLEWA</name>
<organism evidence="1 2">
    <name type="scientific">Pleurodeles waltl</name>
    <name type="common">Iberian ribbed newt</name>
    <dbReference type="NCBI Taxonomy" id="8319"/>
    <lineage>
        <taxon>Eukaryota</taxon>
        <taxon>Metazoa</taxon>
        <taxon>Chordata</taxon>
        <taxon>Craniata</taxon>
        <taxon>Vertebrata</taxon>
        <taxon>Euteleostomi</taxon>
        <taxon>Amphibia</taxon>
        <taxon>Batrachia</taxon>
        <taxon>Caudata</taxon>
        <taxon>Salamandroidea</taxon>
        <taxon>Salamandridae</taxon>
        <taxon>Pleurodelinae</taxon>
        <taxon>Pleurodeles</taxon>
    </lineage>
</organism>
<dbReference type="AlphaFoldDB" id="A0AAV7UNY3"/>
<protein>
    <submittedName>
        <fullName evidence="1">Uncharacterized protein</fullName>
    </submittedName>
</protein>
<proteinExistence type="predicted"/>
<evidence type="ECO:0000313" key="2">
    <source>
        <dbReference type="Proteomes" id="UP001066276"/>
    </source>
</evidence>
<evidence type="ECO:0000313" key="1">
    <source>
        <dbReference type="EMBL" id="KAJ1190743.1"/>
    </source>
</evidence>
<dbReference type="EMBL" id="JANPWB010000004">
    <property type="protein sequence ID" value="KAJ1190743.1"/>
    <property type="molecule type" value="Genomic_DNA"/>
</dbReference>
<gene>
    <name evidence="1" type="ORF">NDU88_000065</name>
</gene>
<sequence>MEFKPLKEVFIKKTVDDVSSRIAKRVVALQEYAFEGVHIIGKSNTVMDCLSRMVNAYVEEFEDDCLEDKKVCVAREQYQEPAPATAALKSALVFPQRGALCSGDSLSQEPAPAALKSALVLLQHGMLHSGDSLSQEPSGQGGNENPRPDCHISADNWTLHFTELYYQEPAYRIGIESAKTINTACVGDTVHLKRDRDSY</sequence>
<keyword evidence="2" id="KW-1185">Reference proteome</keyword>
<dbReference type="Proteomes" id="UP001066276">
    <property type="component" value="Chromosome 2_2"/>
</dbReference>
<reference evidence="1" key="1">
    <citation type="journal article" date="2022" name="bioRxiv">
        <title>Sequencing and chromosome-scale assembly of the giantPleurodeles waltlgenome.</title>
        <authorList>
            <person name="Brown T."/>
            <person name="Elewa A."/>
            <person name="Iarovenko S."/>
            <person name="Subramanian E."/>
            <person name="Araus A.J."/>
            <person name="Petzold A."/>
            <person name="Susuki M."/>
            <person name="Suzuki K.-i.T."/>
            <person name="Hayashi T."/>
            <person name="Toyoda A."/>
            <person name="Oliveira C."/>
            <person name="Osipova E."/>
            <person name="Leigh N.D."/>
            <person name="Simon A."/>
            <person name="Yun M.H."/>
        </authorList>
    </citation>
    <scope>NUCLEOTIDE SEQUENCE</scope>
    <source>
        <strain evidence="1">20211129_DDA</strain>
        <tissue evidence="1">Liver</tissue>
    </source>
</reference>